<name>A0ABC8K031_ERUVS</name>
<accession>A0ABC8K031</accession>
<sequence>MIVPLVIQIITISSQKEEPEPSSSHALKSKLEVSHSTCFRLCSWHLGDHGSISVPVHTTFPSYAACLFTLFKSHKEKRREGETFISNHSRPLVIKDKFHIFKSYEYFTVHELCTMFSNRLITIIFCNP</sequence>
<comment type="caution">
    <text evidence="1">The sequence shown here is derived from an EMBL/GenBank/DDBJ whole genome shotgun (WGS) entry which is preliminary data.</text>
</comment>
<dbReference type="AlphaFoldDB" id="A0ABC8K031"/>
<proteinExistence type="predicted"/>
<gene>
    <name evidence="1" type="ORF">ERUC_LOCUS17112</name>
</gene>
<keyword evidence="2" id="KW-1185">Reference proteome</keyword>
<evidence type="ECO:0000313" key="2">
    <source>
        <dbReference type="Proteomes" id="UP001642260"/>
    </source>
</evidence>
<evidence type="ECO:0000313" key="1">
    <source>
        <dbReference type="EMBL" id="CAH8347317.1"/>
    </source>
</evidence>
<organism evidence="1 2">
    <name type="scientific">Eruca vesicaria subsp. sativa</name>
    <name type="common">Garden rocket</name>
    <name type="synonym">Eruca sativa</name>
    <dbReference type="NCBI Taxonomy" id="29727"/>
    <lineage>
        <taxon>Eukaryota</taxon>
        <taxon>Viridiplantae</taxon>
        <taxon>Streptophyta</taxon>
        <taxon>Embryophyta</taxon>
        <taxon>Tracheophyta</taxon>
        <taxon>Spermatophyta</taxon>
        <taxon>Magnoliopsida</taxon>
        <taxon>eudicotyledons</taxon>
        <taxon>Gunneridae</taxon>
        <taxon>Pentapetalae</taxon>
        <taxon>rosids</taxon>
        <taxon>malvids</taxon>
        <taxon>Brassicales</taxon>
        <taxon>Brassicaceae</taxon>
        <taxon>Brassiceae</taxon>
        <taxon>Eruca</taxon>
    </lineage>
</organism>
<protein>
    <submittedName>
        <fullName evidence="1">Uncharacterized protein</fullName>
    </submittedName>
</protein>
<dbReference type="Proteomes" id="UP001642260">
    <property type="component" value="Unassembled WGS sequence"/>
</dbReference>
<dbReference type="EMBL" id="CAKOAT010156266">
    <property type="protein sequence ID" value="CAH8347317.1"/>
    <property type="molecule type" value="Genomic_DNA"/>
</dbReference>
<reference evidence="1 2" key="1">
    <citation type="submission" date="2022-03" db="EMBL/GenBank/DDBJ databases">
        <authorList>
            <person name="Macdonald S."/>
            <person name="Ahmed S."/>
            <person name="Newling K."/>
        </authorList>
    </citation>
    <scope>NUCLEOTIDE SEQUENCE [LARGE SCALE GENOMIC DNA]</scope>
</reference>